<dbReference type="RefSeq" id="WP_317041360.1">
    <property type="nucleotide sequence ID" value="NZ_FQUN01000022.1"/>
</dbReference>
<evidence type="ECO:0000313" key="2">
    <source>
        <dbReference type="Proteomes" id="UP000184494"/>
    </source>
</evidence>
<reference evidence="1 2" key="1">
    <citation type="submission" date="2016-11" db="EMBL/GenBank/DDBJ databases">
        <authorList>
            <person name="Varghese N."/>
            <person name="Submissions S."/>
        </authorList>
    </citation>
    <scope>NUCLEOTIDE SEQUENCE [LARGE SCALE GENOMIC DNA]</scope>
    <source>
        <strain evidence="1 2">DSM 3653</strain>
    </source>
</reference>
<dbReference type="Pfam" id="PF13384">
    <property type="entry name" value="HTH_23"/>
    <property type="match status" value="1"/>
</dbReference>
<feature type="non-terminal residue" evidence="1">
    <location>
        <position position="62"/>
    </location>
</feature>
<accession>A0ABY1HW08</accession>
<sequence>MSFFAKKTMANKQIDMRKVKQIFKLYSEGVSKRQISSRLGLSRNTISKYIAFFKRYQLTDYE</sequence>
<protein>
    <submittedName>
        <fullName evidence="1">Homeodomain-like domain-containing protein</fullName>
    </submittedName>
</protein>
<proteinExistence type="predicted"/>
<comment type="caution">
    <text evidence="1">The sequence shown here is derived from an EMBL/GenBank/DDBJ whole genome shotgun (WGS) entry which is preliminary data.</text>
</comment>
<keyword evidence="2" id="KW-1185">Reference proteome</keyword>
<dbReference type="InterPro" id="IPR009057">
    <property type="entry name" value="Homeodomain-like_sf"/>
</dbReference>
<dbReference type="Gene3D" id="1.10.10.60">
    <property type="entry name" value="Homeodomain-like"/>
    <property type="match status" value="1"/>
</dbReference>
<evidence type="ECO:0000313" key="1">
    <source>
        <dbReference type="EMBL" id="SHF84751.1"/>
    </source>
</evidence>
<gene>
    <name evidence="1" type="ORF">SAMN02745246_03533</name>
</gene>
<dbReference type="EMBL" id="FQUN01000022">
    <property type="protein sequence ID" value="SHF84751.1"/>
    <property type="molecule type" value="Genomic_DNA"/>
</dbReference>
<dbReference type="Proteomes" id="UP000184494">
    <property type="component" value="Unassembled WGS sequence"/>
</dbReference>
<dbReference type="SUPFAM" id="SSF46689">
    <property type="entry name" value="Homeodomain-like"/>
    <property type="match status" value="1"/>
</dbReference>
<organism evidence="1 2">
    <name type="scientific">Leeuwenhoekiella marinoflava DSM 3653</name>
    <dbReference type="NCBI Taxonomy" id="1122159"/>
    <lineage>
        <taxon>Bacteria</taxon>
        <taxon>Pseudomonadati</taxon>
        <taxon>Bacteroidota</taxon>
        <taxon>Flavobacteriia</taxon>
        <taxon>Flavobacteriales</taxon>
        <taxon>Flavobacteriaceae</taxon>
        <taxon>Leeuwenhoekiella</taxon>
    </lineage>
</organism>
<name>A0ABY1HW08_9FLAO</name>